<keyword evidence="5 9" id="KW-0732">Signal</keyword>
<keyword evidence="3" id="KW-0500">Molybdenum</keyword>
<evidence type="ECO:0000256" key="7">
    <source>
        <dbReference type="ARBA" id="ARBA00023004"/>
    </source>
</evidence>
<dbReference type="GO" id="GO:0046872">
    <property type="term" value="F:metal ion binding"/>
    <property type="evidence" value="ECO:0007669"/>
    <property type="project" value="UniProtKB-KW"/>
</dbReference>
<dbReference type="GO" id="GO:0043546">
    <property type="term" value="F:molybdopterin cofactor binding"/>
    <property type="evidence" value="ECO:0007669"/>
    <property type="project" value="InterPro"/>
</dbReference>
<evidence type="ECO:0000256" key="8">
    <source>
        <dbReference type="ARBA" id="ARBA00023014"/>
    </source>
</evidence>
<protein>
    <submittedName>
        <fullName evidence="11">Thiosulfate reductase / polysulfide reductase chain A</fullName>
    </submittedName>
</protein>
<dbReference type="PANTHER" id="PTHR43742:SF9">
    <property type="entry name" value="TETRATHIONATE REDUCTASE SUBUNIT A"/>
    <property type="match status" value="1"/>
</dbReference>
<keyword evidence="4" id="KW-0479">Metal-binding</keyword>
<dbReference type="SMART" id="SM00926">
    <property type="entry name" value="Molybdop_Fe4S4"/>
    <property type="match status" value="1"/>
</dbReference>
<evidence type="ECO:0000313" key="11">
    <source>
        <dbReference type="EMBL" id="SNR72845.1"/>
    </source>
</evidence>
<dbReference type="GO" id="GO:0016491">
    <property type="term" value="F:oxidoreductase activity"/>
    <property type="evidence" value="ECO:0007669"/>
    <property type="project" value="UniProtKB-KW"/>
</dbReference>
<evidence type="ECO:0000259" key="10">
    <source>
        <dbReference type="PROSITE" id="PS51669"/>
    </source>
</evidence>
<name>A0A238YNX0_9FLAO</name>
<dbReference type="InterPro" id="IPR006657">
    <property type="entry name" value="MoPterin_dinucl-bd_dom"/>
</dbReference>
<feature type="domain" description="4Fe-4S Mo/W bis-MGD-type" evidence="10">
    <location>
        <begin position="47"/>
        <end position="104"/>
    </location>
</feature>
<keyword evidence="12" id="KW-1185">Reference proteome</keyword>
<dbReference type="Gene3D" id="3.40.50.740">
    <property type="match status" value="1"/>
</dbReference>
<dbReference type="Gene3D" id="2.20.25.90">
    <property type="entry name" value="ADC-like domains"/>
    <property type="match status" value="1"/>
</dbReference>
<dbReference type="Gene3D" id="3.40.228.10">
    <property type="entry name" value="Dimethylsulfoxide Reductase, domain 2"/>
    <property type="match status" value="1"/>
</dbReference>
<dbReference type="SUPFAM" id="SSF53706">
    <property type="entry name" value="Formate dehydrogenase/DMSO reductase, domains 1-3"/>
    <property type="match status" value="1"/>
</dbReference>
<reference evidence="11 12" key="1">
    <citation type="submission" date="2017-06" db="EMBL/GenBank/DDBJ databases">
        <authorList>
            <person name="Kim H.J."/>
            <person name="Triplett B.A."/>
        </authorList>
    </citation>
    <scope>NUCLEOTIDE SEQUENCE [LARGE SCALE GENOMIC DNA]</scope>
    <source>
        <strain evidence="11 12">DSM 29150</strain>
    </source>
</reference>
<dbReference type="Proteomes" id="UP000198384">
    <property type="component" value="Unassembled WGS sequence"/>
</dbReference>
<evidence type="ECO:0000256" key="6">
    <source>
        <dbReference type="ARBA" id="ARBA00023002"/>
    </source>
</evidence>
<dbReference type="PANTHER" id="PTHR43742">
    <property type="entry name" value="TRIMETHYLAMINE-N-OXIDE REDUCTASE"/>
    <property type="match status" value="1"/>
</dbReference>
<sequence>MTTSRRKFIKISALGLGGVAATTSALNMFGSNSYIDELVKENVAKKFKRTPTYCEVCFWKCAAWTYTDEKGAVKKIIGNDNDPHCFGRLCPRGTGGVGMYNDEDRLKTPLIRTTVNGEETFREASWEEALDLIASKFNGIKEKYGAESLGLIKHGAPGAHLEHLYKAIGSDTIAEPAYAQCRGPRETGFALTFGSWVGSPEPTDIRDTKCLVLIGSHIGENMHNSQVQEMSDAIDNGATIITVDPRFSTAASKSTHWLAIKPATDIALMLAWMHVLIEENLYDKEYVKKYALGFKELKEHVSQYTPEWAYGITTIEPEEIRKTARAMAHAAPSVIVHPGRHVTWYGDDTQRARAMASLNALLGSWGRRGGFYFKESIKVPKYPHPAYPHPKWGWHEIGAQYPLAQMGITTEVVKASIPNPENKYPVKAWLVAGTNITKSIPNQKLLKEAIDALEFMVVIDTMPMDVTGYADVVLPECTYLERYDGIRSATNREPSIAVRVPAVPPKYDSKPTWWIAKQLGERMGVGEFFNYDDFEEVIEWQLQKMGTSLDEMKKIGVKNYPRTSGPLFLNEDETYNFPTQSGKIELYSQELKDLGFDPMPKYTKHPEPEQGFYRLNYGRAPMHTFSRTANNPNLNDLKSENNLWVNPKVARIIGLKTGQEVWLKNQDDIISSFGIKVRVTERIRWDSVYMVHGFGHKEKQLSRAYGKGINDTELISKIAVDPIMGGTGMRGNFVTILTENPHKNTEI</sequence>
<dbReference type="EMBL" id="FZNT01000010">
    <property type="protein sequence ID" value="SNR72845.1"/>
    <property type="molecule type" value="Genomic_DNA"/>
</dbReference>
<dbReference type="InterPro" id="IPR006311">
    <property type="entry name" value="TAT_signal"/>
</dbReference>
<dbReference type="Gene3D" id="3.30.2070.10">
    <property type="entry name" value="Formate dehydrogenase/DMSO reductase"/>
    <property type="match status" value="1"/>
</dbReference>
<dbReference type="OrthoDB" id="9792592at2"/>
<dbReference type="InterPro" id="IPR050612">
    <property type="entry name" value="Prok_Mopterin_Oxidored"/>
</dbReference>
<dbReference type="InterPro" id="IPR006656">
    <property type="entry name" value="Mopterin_OxRdtase"/>
</dbReference>
<accession>A0A238YNX0</accession>
<dbReference type="PROSITE" id="PS51669">
    <property type="entry name" value="4FE4S_MOW_BIS_MGD"/>
    <property type="match status" value="1"/>
</dbReference>
<dbReference type="AlphaFoldDB" id="A0A238YNX0"/>
<evidence type="ECO:0000256" key="1">
    <source>
        <dbReference type="ARBA" id="ARBA00010312"/>
    </source>
</evidence>
<comment type="similarity">
    <text evidence="1">Belongs to the prokaryotic molybdopterin-containing oxidoreductase family.</text>
</comment>
<evidence type="ECO:0000256" key="5">
    <source>
        <dbReference type="ARBA" id="ARBA00022729"/>
    </source>
</evidence>
<keyword evidence="7" id="KW-0408">Iron</keyword>
<dbReference type="InterPro" id="IPR009010">
    <property type="entry name" value="Asp_de-COase-like_dom_sf"/>
</dbReference>
<feature type="signal peptide" evidence="9">
    <location>
        <begin position="1"/>
        <end position="25"/>
    </location>
</feature>
<dbReference type="RefSeq" id="WP_089382627.1">
    <property type="nucleotide sequence ID" value="NZ_FZNT01000010.1"/>
</dbReference>
<keyword evidence="6" id="KW-0560">Oxidoreductase</keyword>
<dbReference type="GO" id="GO:0051539">
    <property type="term" value="F:4 iron, 4 sulfur cluster binding"/>
    <property type="evidence" value="ECO:0007669"/>
    <property type="project" value="UniProtKB-KW"/>
</dbReference>
<dbReference type="Gene3D" id="2.40.40.20">
    <property type="match status" value="1"/>
</dbReference>
<evidence type="ECO:0000256" key="9">
    <source>
        <dbReference type="SAM" id="SignalP"/>
    </source>
</evidence>
<keyword evidence="8" id="KW-0411">Iron-sulfur</keyword>
<organism evidence="11 12">
    <name type="scientific">Lutibacter agarilyticus</name>
    <dbReference type="NCBI Taxonomy" id="1109740"/>
    <lineage>
        <taxon>Bacteria</taxon>
        <taxon>Pseudomonadati</taxon>
        <taxon>Bacteroidota</taxon>
        <taxon>Flavobacteriia</taxon>
        <taxon>Flavobacteriales</taxon>
        <taxon>Flavobacteriaceae</taxon>
        <taxon>Lutibacter</taxon>
    </lineage>
</organism>
<feature type="chain" id="PRO_5012986311" evidence="9">
    <location>
        <begin position="26"/>
        <end position="747"/>
    </location>
</feature>
<evidence type="ECO:0000313" key="12">
    <source>
        <dbReference type="Proteomes" id="UP000198384"/>
    </source>
</evidence>
<dbReference type="PROSITE" id="PS51318">
    <property type="entry name" value="TAT"/>
    <property type="match status" value="1"/>
</dbReference>
<dbReference type="InterPro" id="IPR006963">
    <property type="entry name" value="Mopterin_OxRdtase_4Fe-4S_dom"/>
</dbReference>
<dbReference type="Pfam" id="PF01568">
    <property type="entry name" value="Molydop_binding"/>
    <property type="match status" value="1"/>
</dbReference>
<dbReference type="Pfam" id="PF00384">
    <property type="entry name" value="Molybdopterin"/>
    <property type="match status" value="1"/>
</dbReference>
<dbReference type="CDD" id="cd02778">
    <property type="entry name" value="MopB_CT_Thiosulfate-R-like"/>
    <property type="match status" value="1"/>
</dbReference>
<keyword evidence="2" id="KW-0004">4Fe-4S</keyword>
<proteinExistence type="inferred from homology"/>
<evidence type="ECO:0000256" key="3">
    <source>
        <dbReference type="ARBA" id="ARBA00022505"/>
    </source>
</evidence>
<evidence type="ECO:0000256" key="2">
    <source>
        <dbReference type="ARBA" id="ARBA00022485"/>
    </source>
</evidence>
<dbReference type="SUPFAM" id="SSF50692">
    <property type="entry name" value="ADC-like"/>
    <property type="match status" value="1"/>
</dbReference>
<gene>
    <name evidence="11" type="ORF">SAMN06265371_11056</name>
</gene>
<evidence type="ECO:0000256" key="4">
    <source>
        <dbReference type="ARBA" id="ARBA00022723"/>
    </source>
</evidence>